<protein>
    <submittedName>
        <fullName evidence="2">Uncharacterized protein</fullName>
    </submittedName>
</protein>
<evidence type="ECO:0000313" key="1">
    <source>
        <dbReference type="EMBL" id="NEI33473.1"/>
    </source>
</evidence>
<gene>
    <name evidence="2" type="ORF">A4U53_20795</name>
    <name evidence="1" type="ORF">GR204_05580</name>
</gene>
<organism evidence="2">
    <name type="scientific">Rhizobium leguminosarum</name>
    <dbReference type="NCBI Taxonomy" id="384"/>
    <lineage>
        <taxon>Bacteria</taxon>
        <taxon>Pseudomonadati</taxon>
        <taxon>Pseudomonadota</taxon>
        <taxon>Alphaproteobacteria</taxon>
        <taxon>Hyphomicrobiales</taxon>
        <taxon>Rhizobiaceae</taxon>
        <taxon>Rhizobium/Agrobacterium group</taxon>
        <taxon>Rhizobium</taxon>
    </lineage>
</organism>
<evidence type="ECO:0000313" key="3">
    <source>
        <dbReference type="Proteomes" id="UP000471560"/>
    </source>
</evidence>
<dbReference type="RefSeq" id="WP_064247438.1">
    <property type="nucleotide sequence ID" value="NZ_CAXUSC020000001.1"/>
</dbReference>
<dbReference type="EMBL" id="LWBS01000176">
    <property type="protein sequence ID" value="OAP94672.1"/>
    <property type="molecule type" value="Genomic_DNA"/>
</dbReference>
<dbReference type="Proteomes" id="UP000471560">
    <property type="component" value="Unassembled WGS sequence"/>
</dbReference>
<evidence type="ECO:0000313" key="2">
    <source>
        <dbReference type="EMBL" id="OAP94672.1"/>
    </source>
</evidence>
<accession>A0A179BSL2</accession>
<dbReference type="EMBL" id="WUEZ01000005">
    <property type="protein sequence ID" value="NEI33473.1"/>
    <property type="molecule type" value="Genomic_DNA"/>
</dbReference>
<sequence length="71" mass="8069">MHKFTVSITREIEADTAEEAALLLYQELSRGPIPDRYSVTDETKATMEVKLDREKADEFATIDHTADPGNW</sequence>
<dbReference type="eggNOG" id="ENOG50315KB">
    <property type="taxonomic scope" value="Bacteria"/>
</dbReference>
<reference evidence="2" key="1">
    <citation type="submission" date="2016-04" db="EMBL/GenBank/DDBJ databases">
        <title>Fast-growing isolate from the root nodules of Vavilovia formosa.</title>
        <authorList>
            <person name="Kimeklis A."/>
            <person name="Safronova V."/>
            <person name="Belimov A."/>
            <person name="Andronov E."/>
        </authorList>
    </citation>
    <scope>NUCLEOTIDE SEQUENCE [LARGE SCALE GENOMIC DNA]</scope>
    <source>
        <strain evidence="2">Vaf-46</strain>
    </source>
</reference>
<dbReference type="AlphaFoldDB" id="A0A179BSL2"/>
<comment type="caution">
    <text evidence="2">The sequence shown here is derived from an EMBL/GenBank/DDBJ whole genome shotgun (WGS) entry which is preliminary data.</text>
</comment>
<name>A0A179BSL2_RHILE</name>
<proteinExistence type="predicted"/>
<reference evidence="1 3" key="2">
    <citation type="submission" date="2019-12" db="EMBL/GenBank/DDBJ databases">
        <title>Rhizobium genotypes associated with high levels of biological nitrogen fixation by grain legumes in a temperate-maritime cropping system.</title>
        <authorList>
            <person name="Maluk M."/>
            <person name="Francesc Ferrando Molina F."/>
            <person name="Lopez Del Egido L."/>
            <person name="Lafos M."/>
            <person name="Langarica-Fuentes A."/>
            <person name="Gebre Yohannes G."/>
            <person name="Young M.W."/>
            <person name="Martin P."/>
            <person name="Gantlett R."/>
            <person name="Kenicer G."/>
            <person name="Hawes C."/>
            <person name="Begg G.S."/>
            <person name="Quilliam R.S."/>
            <person name="Squire G.R."/>
            <person name="Poole P.S."/>
            <person name="Young P.W."/>
            <person name="Iannetta P.M."/>
            <person name="James E.K."/>
        </authorList>
    </citation>
    <scope>NUCLEOTIDE SEQUENCE [LARGE SCALE GENOMIC DNA]</scope>
    <source>
        <strain evidence="1 3">JHI1096</strain>
    </source>
</reference>